<dbReference type="RefSeq" id="WP_371753969.1">
    <property type="nucleotide sequence ID" value="NZ_JAYJLD010000011.1"/>
</dbReference>
<sequence length="102" mass="12134">MRWTRLLRSTKERNQIPNEKVKLIEEINKARMEWSVAQERLNYVLEEDQIDYVIFMLEAAEKRYGMLLRSAKKMDLNMLDIIGDGKRKPTSHDYMNKLSAGE</sequence>
<proteinExistence type="predicted"/>
<protein>
    <submittedName>
        <fullName evidence="1">DUF2508 family protein</fullName>
    </submittedName>
</protein>
<accession>A0ABU5ZH63</accession>
<evidence type="ECO:0000313" key="1">
    <source>
        <dbReference type="EMBL" id="MEB3101848.1"/>
    </source>
</evidence>
<dbReference type="InterPro" id="IPR019644">
    <property type="entry name" value="DUF2508"/>
</dbReference>
<dbReference type="EMBL" id="JAYJLD010000011">
    <property type="protein sequence ID" value="MEB3101848.1"/>
    <property type="molecule type" value="Genomic_DNA"/>
</dbReference>
<reference evidence="1" key="1">
    <citation type="submission" date="2023-12" db="EMBL/GenBank/DDBJ databases">
        <title>Fervidustalea candida gen. nov., sp. nov., a novel member of the family Paenibacillaceae isolated from a geothermal area.</title>
        <authorList>
            <person name="Li W.-J."/>
            <person name="Jiao J.-Y."/>
            <person name="Chen Y."/>
        </authorList>
    </citation>
    <scope>NUCLEOTIDE SEQUENCE</scope>
    <source>
        <strain evidence="1">SYSU GA230002</strain>
    </source>
</reference>
<evidence type="ECO:0000313" key="2">
    <source>
        <dbReference type="Proteomes" id="UP001310386"/>
    </source>
</evidence>
<dbReference type="Proteomes" id="UP001310386">
    <property type="component" value="Unassembled WGS sequence"/>
</dbReference>
<organism evidence="1 2">
    <name type="scientific">Ferviditalea candida</name>
    <dbReference type="NCBI Taxonomy" id="3108399"/>
    <lineage>
        <taxon>Bacteria</taxon>
        <taxon>Bacillati</taxon>
        <taxon>Bacillota</taxon>
        <taxon>Bacilli</taxon>
        <taxon>Bacillales</taxon>
        <taxon>Paenibacillaceae</taxon>
        <taxon>Ferviditalea</taxon>
    </lineage>
</organism>
<comment type="caution">
    <text evidence="1">The sequence shown here is derived from an EMBL/GenBank/DDBJ whole genome shotgun (WGS) entry which is preliminary data.</text>
</comment>
<dbReference type="Pfam" id="PF10704">
    <property type="entry name" value="DUF2508"/>
    <property type="match status" value="1"/>
</dbReference>
<keyword evidence="2" id="KW-1185">Reference proteome</keyword>
<gene>
    <name evidence="1" type="ORF">VF724_09240</name>
</gene>
<name>A0ABU5ZH63_9BACL</name>